<reference evidence="2" key="1">
    <citation type="submission" date="2021-06" db="EMBL/GenBank/DDBJ databases">
        <authorList>
            <person name="Hodson N. C."/>
            <person name="Mongue J. A."/>
            <person name="Jaron S. K."/>
        </authorList>
    </citation>
    <scope>NUCLEOTIDE SEQUENCE</scope>
</reference>
<comment type="caution">
    <text evidence="2">The sequence shown here is derived from an EMBL/GenBank/DDBJ whole genome shotgun (WGS) entry which is preliminary data.</text>
</comment>
<name>A0A8J2LYY6_9HEXA</name>
<dbReference type="Proteomes" id="UP000708208">
    <property type="component" value="Unassembled WGS sequence"/>
</dbReference>
<accession>A0A8J2LYY6</accession>
<dbReference type="AlphaFoldDB" id="A0A8J2LYY6"/>
<evidence type="ECO:0000313" key="2">
    <source>
        <dbReference type="EMBL" id="CAG7830976.1"/>
    </source>
</evidence>
<dbReference type="EMBL" id="CAJVCH010558310">
    <property type="protein sequence ID" value="CAG7830976.1"/>
    <property type="molecule type" value="Genomic_DNA"/>
</dbReference>
<evidence type="ECO:0000313" key="3">
    <source>
        <dbReference type="Proteomes" id="UP000708208"/>
    </source>
</evidence>
<proteinExistence type="predicted"/>
<evidence type="ECO:0000256" key="1">
    <source>
        <dbReference type="SAM" id="MobiDB-lite"/>
    </source>
</evidence>
<keyword evidence="3" id="KW-1185">Reference proteome</keyword>
<sequence length="91" mass="10461">MRPDLFKCVTRHIVDRSLFNARTFTGKVKEQPALDEVENYSAIIRGNLVDDPEKSSFEERRLFPQKVLHASHPRGPGKSTFSPILFTHHSQ</sequence>
<organism evidence="2 3">
    <name type="scientific">Allacma fusca</name>
    <dbReference type="NCBI Taxonomy" id="39272"/>
    <lineage>
        <taxon>Eukaryota</taxon>
        <taxon>Metazoa</taxon>
        <taxon>Ecdysozoa</taxon>
        <taxon>Arthropoda</taxon>
        <taxon>Hexapoda</taxon>
        <taxon>Collembola</taxon>
        <taxon>Symphypleona</taxon>
        <taxon>Sminthuridae</taxon>
        <taxon>Allacma</taxon>
    </lineage>
</organism>
<feature type="region of interest" description="Disordered" evidence="1">
    <location>
        <begin position="69"/>
        <end position="91"/>
    </location>
</feature>
<protein>
    <submittedName>
        <fullName evidence="2">Uncharacterized protein</fullName>
    </submittedName>
</protein>
<gene>
    <name evidence="2" type="ORF">AFUS01_LOCUS40742</name>
</gene>